<evidence type="ECO:0000313" key="3">
    <source>
        <dbReference type="Proteomes" id="UP000649617"/>
    </source>
</evidence>
<reference evidence="2" key="1">
    <citation type="submission" date="2021-02" db="EMBL/GenBank/DDBJ databases">
        <authorList>
            <person name="Dougan E. K."/>
            <person name="Rhodes N."/>
            <person name="Thang M."/>
            <person name="Chan C."/>
        </authorList>
    </citation>
    <scope>NUCLEOTIDE SEQUENCE</scope>
</reference>
<proteinExistence type="predicted"/>
<feature type="non-terminal residue" evidence="2">
    <location>
        <position position="156"/>
    </location>
</feature>
<sequence>VMAEKAKADKKAEQVNAQKADCQAEADKINGEKAEAQIELDKALPFLHEAESACNSITKKDITEIKTNNKPVDIIKLTFDGLQILQSKPVISVKVDDKLINKVTASFLMDSYEEFSKKDLQDMNFLNNILDFAANEKDNINDETCELLEPYLRFDE</sequence>
<evidence type="ECO:0000256" key="1">
    <source>
        <dbReference type="SAM" id="MobiDB-lite"/>
    </source>
</evidence>
<dbReference type="AlphaFoldDB" id="A0A812LBW4"/>
<dbReference type="PANTHER" id="PTHR10676">
    <property type="entry name" value="DYNEIN HEAVY CHAIN FAMILY PROTEIN"/>
    <property type="match status" value="1"/>
</dbReference>
<dbReference type="EMBL" id="CAJNIZ010005716">
    <property type="protein sequence ID" value="CAE7244035.1"/>
    <property type="molecule type" value="Genomic_DNA"/>
</dbReference>
<feature type="compositionally biased region" description="Basic and acidic residues" evidence="1">
    <location>
        <begin position="1"/>
        <end position="13"/>
    </location>
</feature>
<protein>
    <submittedName>
        <fullName evidence="2">DNAH5 protein</fullName>
    </submittedName>
</protein>
<dbReference type="Proteomes" id="UP000649617">
    <property type="component" value="Unassembled WGS sequence"/>
</dbReference>
<dbReference type="GO" id="GO:0008569">
    <property type="term" value="F:minus-end-directed microtubule motor activity"/>
    <property type="evidence" value="ECO:0007669"/>
    <property type="project" value="TreeGrafter"/>
</dbReference>
<dbReference type="GO" id="GO:0036158">
    <property type="term" value="P:outer dynein arm assembly"/>
    <property type="evidence" value="ECO:0007669"/>
    <property type="project" value="TreeGrafter"/>
</dbReference>
<feature type="region of interest" description="Disordered" evidence="1">
    <location>
        <begin position="1"/>
        <end position="20"/>
    </location>
</feature>
<dbReference type="GO" id="GO:0060294">
    <property type="term" value="P:cilium movement involved in cell motility"/>
    <property type="evidence" value="ECO:0007669"/>
    <property type="project" value="TreeGrafter"/>
</dbReference>
<evidence type="ECO:0000313" key="2">
    <source>
        <dbReference type="EMBL" id="CAE7244035.1"/>
    </source>
</evidence>
<keyword evidence="3" id="KW-1185">Reference proteome</keyword>
<dbReference type="OrthoDB" id="424310at2759"/>
<dbReference type="InterPro" id="IPR026983">
    <property type="entry name" value="DHC"/>
</dbReference>
<gene>
    <name evidence="2" type="primary">DNAH5</name>
    <name evidence="2" type="ORF">SPIL2461_LOCUS4383</name>
</gene>
<dbReference type="Gene3D" id="1.20.920.60">
    <property type="match status" value="1"/>
</dbReference>
<dbReference type="GO" id="GO:0097729">
    <property type="term" value="C:9+2 motile cilium"/>
    <property type="evidence" value="ECO:0007669"/>
    <property type="project" value="TreeGrafter"/>
</dbReference>
<accession>A0A812LBW4</accession>
<dbReference type="PANTHER" id="PTHR10676:SF365">
    <property type="entry name" value="AAA+ ATPASE DOMAIN-CONTAINING PROTEIN"/>
    <property type="match status" value="1"/>
</dbReference>
<organism evidence="2 3">
    <name type="scientific">Symbiodinium pilosum</name>
    <name type="common">Dinoflagellate</name>
    <dbReference type="NCBI Taxonomy" id="2952"/>
    <lineage>
        <taxon>Eukaryota</taxon>
        <taxon>Sar</taxon>
        <taxon>Alveolata</taxon>
        <taxon>Dinophyceae</taxon>
        <taxon>Suessiales</taxon>
        <taxon>Symbiodiniaceae</taxon>
        <taxon>Symbiodinium</taxon>
    </lineage>
</organism>
<dbReference type="GO" id="GO:0036157">
    <property type="term" value="C:outer dynein arm"/>
    <property type="evidence" value="ECO:0007669"/>
    <property type="project" value="TreeGrafter"/>
</dbReference>
<dbReference type="GO" id="GO:0045505">
    <property type="term" value="F:dynein intermediate chain binding"/>
    <property type="evidence" value="ECO:0007669"/>
    <property type="project" value="InterPro"/>
</dbReference>
<feature type="non-terminal residue" evidence="2">
    <location>
        <position position="1"/>
    </location>
</feature>
<name>A0A812LBW4_SYMPI</name>
<dbReference type="GO" id="GO:0051959">
    <property type="term" value="F:dynein light intermediate chain binding"/>
    <property type="evidence" value="ECO:0007669"/>
    <property type="project" value="InterPro"/>
</dbReference>
<comment type="caution">
    <text evidence="2">The sequence shown here is derived from an EMBL/GenBank/DDBJ whole genome shotgun (WGS) entry which is preliminary data.</text>
</comment>